<comment type="caution">
    <text evidence="16">The sequence shown here is derived from an EMBL/GenBank/DDBJ whole genome shotgun (WGS) entry which is preliminary data.</text>
</comment>
<evidence type="ECO:0000256" key="8">
    <source>
        <dbReference type="ARBA" id="ARBA00023154"/>
    </source>
</evidence>
<dbReference type="PRINTS" id="PR00146">
    <property type="entry name" value="DHPICSNTHASE"/>
</dbReference>
<evidence type="ECO:0000256" key="15">
    <source>
        <dbReference type="PIRSR" id="PIRSR001365-2"/>
    </source>
</evidence>
<keyword evidence="10 12" id="KW-0704">Schiff base</keyword>
<dbReference type="GO" id="GO:0005829">
    <property type="term" value="C:cytosol"/>
    <property type="evidence" value="ECO:0007669"/>
    <property type="project" value="TreeGrafter"/>
</dbReference>
<comment type="subunit">
    <text evidence="12">Homotetramer; dimer of dimers.</text>
</comment>
<feature type="site" description="Part of a proton relay during catalysis" evidence="12">
    <location>
        <position position="108"/>
    </location>
</feature>
<dbReference type="RefSeq" id="WP_120608002.1">
    <property type="nucleotide sequence ID" value="NZ_RAWE01000311.1"/>
</dbReference>
<keyword evidence="9 12" id="KW-0456">Lyase</keyword>
<dbReference type="AlphaFoldDB" id="A0A3A8JYQ9"/>
<dbReference type="NCBIfam" id="TIGR00674">
    <property type="entry name" value="dapA"/>
    <property type="match status" value="1"/>
</dbReference>
<comment type="function">
    <text evidence="1 12">Catalyzes the condensation of (S)-aspartate-beta-semialdehyde [(S)-ASA] and pyruvate to 4-hydroxy-tetrahydrodipicolinate (HTPA).</text>
</comment>
<evidence type="ECO:0000256" key="13">
    <source>
        <dbReference type="PIRNR" id="PIRNR001365"/>
    </source>
</evidence>
<feature type="active site" description="Proton donor/acceptor" evidence="12 14">
    <location>
        <position position="135"/>
    </location>
</feature>
<dbReference type="InterPro" id="IPR002220">
    <property type="entry name" value="DapA-like"/>
</dbReference>
<dbReference type="InterPro" id="IPR013785">
    <property type="entry name" value="Aldolase_TIM"/>
</dbReference>
<feature type="active site" description="Schiff-base intermediate with substrate" evidence="12 14">
    <location>
        <position position="163"/>
    </location>
</feature>
<dbReference type="InterPro" id="IPR005263">
    <property type="entry name" value="DapA"/>
</dbReference>
<evidence type="ECO:0000313" key="17">
    <source>
        <dbReference type="Proteomes" id="UP000268313"/>
    </source>
</evidence>
<keyword evidence="5 12" id="KW-0963">Cytoplasm</keyword>
<dbReference type="CDD" id="cd00950">
    <property type="entry name" value="DHDPS"/>
    <property type="match status" value="1"/>
</dbReference>
<dbReference type="InterPro" id="IPR020625">
    <property type="entry name" value="Schiff_base-form_aldolases_AS"/>
</dbReference>
<dbReference type="PANTHER" id="PTHR12128:SF66">
    <property type="entry name" value="4-HYDROXY-2-OXOGLUTARATE ALDOLASE, MITOCHONDRIAL"/>
    <property type="match status" value="1"/>
</dbReference>
<dbReference type="SMART" id="SM01130">
    <property type="entry name" value="DHDPS"/>
    <property type="match status" value="1"/>
</dbReference>
<feature type="binding site" evidence="12 15">
    <location>
        <position position="205"/>
    </location>
    <ligand>
        <name>pyruvate</name>
        <dbReference type="ChEBI" id="CHEBI:15361"/>
    </ligand>
</feature>
<sequence length="295" mass="31256">MKTFEGSMTALATPFLNGALDEGAFRALVRYQLDGGTNVLLPMGTTGEAVTLDADERARAIAVVVDEVKGRVPVVAGAGSNSTRETIDSVGRAREVGANGALIVTPYYNKPTQAGLVEHYRAIAKAHPGFPLIAYNVPGRTGVDLLPETVLQLCDIPEVVALKEATGNLIRTVDLVEKCGDRMTFLSGDDFTVLPFIACGGKGVISVSANVAPRMMADLVAAARSNDIAKARGIQVRMNALHRLLFVESNPIPVKWALHLMGMFGPELRLPLVPMGEANAAKLKEELSGLGLLKA</sequence>
<reference evidence="17" key="1">
    <citation type="submission" date="2018-09" db="EMBL/GenBank/DDBJ databases">
        <authorList>
            <person name="Livingstone P.G."/>
            <person name="Whitworth D.E."/>
        </authorList>
    </citation>
    <scope>NUCLEOTIDE SEQUENCE [LARGE SCALE GENOMIC DNA]</scope>
    <source>
        <strain evidence="17">CA043D</strain>
    </source>
</reference>
<evidence type="ECO:0000256" key="10">
    <source>
        <dbReference type="ARBA" id="ARBA00023270"/>
    </source>
</evidence>
<feature type="site" description="Part of a proton relay during catalysis" evidence="12">
    <location>
        <position position="45"/>
    </location>
</feature>
<comment type="pathway">
    <text evidence="2 12">Amino-acid biosynthesis; L-lysine biosynthesis via DAP pathway; (S)-tetrahydrodipicolinate from L-aspartate: step 3/4.</text>
</comment>
<dbReference type="Pfam" id="PF00701">
    <property type="entry name" value="DHDPS"/>
    <property type="match status" value="1"/>
</dbReference>
<dbReference type="PIRSF" id="PIRSF001365">
    <property type="entry name" value="DHDPS"/>
    <property type="match status" value="1"/>
</dbReference>
<dbReference type="UniPathway" id="UPA00034">
    <property type="reaction ID" value="UER00017"/>
</dbReference>
<comment type="caution">
    <text evidence="12">Was originally thought to be a dihydrodipicolinate synthase (DHDPS), catalyzing the condensation of (S)-aspartate-beta-semialdehyde [(S)-ASA] and pyruvate to dihydrodipicolinate (DHDP). However, it was shown in E.coli that the product of the enzymatic reaction is not dihydrodipicolinate but in fact (4S)-4-hydroxy-2,3,4,5-tetrahydro-(2S)-dipicolinic acid (HTPA), and that the consecutive dehydration reaction leading to DHDP is not spontaneous but catalyzed by DapB.</text>
</comment>
<evidence type="ECO:0000256" key="6">
    <source>
        <dbReference type="ARBA" id="ARBA00022605"/>
    </source>
</evidence>
<keyword evidence="7 12" id="KW-0220">Diaminopimelate biosynthesis</keyword>
<evidence type="ECO:0000256" key="4">
    <source>
        <dbReference type="ARBA" id="ARBA00012086"/>
    </source>
</evidence>
<keyword evidence="6 12" id="KW-0028">Amino-acid biosynthesis</keyword>
<evidence type="ECO:0000313" key="16">
    <source>
        <dbReference type="EMBL" id="RKG94723.1"/>
    </source>
</evidence>
<comment type="similarity">
    <text evidence="3 12 13">Belongs to the DapA family.</text>
</comment>
<evidence type="ECO:0000256" key="11">
    <source>
        <dbReference type="ARBA" id="ARBA00047836"/>
    </source>
</evidence>
<accession>A0A3A8JYQ9</accession>
<comment type="subcellular location">
    <subcellularLocation>
        <location evidence="12">Cytoplasm</location>
    </subcellularLocation>
</comment>
<name>A0A3A8JYQ9_9BACT</name>
<evidence type="ECO:0000256" key="3">
    <source>
        <dbReference type="ARBA" id="ARBA00007592"/>
    </source>
</evidence>
<gene>
    <name evidence="12" type="primary">dapA</name>
    <name evidence="16" type="ORF">D7X32_41310</name>
</gene>
<evidence type="ECO:0000256" key="2">
    <source>
        <dbReference type="ARBA" id="ARBA00005120"/>
    </source>
</evidence>
<keyword evidence="8 12" id="KW-0457">Lysine biosynthesis</keyword>
<evidence type="ECO:0000256" key="12">
    <source>
        <dbReference type="HAMAP-Rule" id="MF_00418"/>
    </source>
</evidence>
<dbReference type="Proteomes" id="UP000268313">
    <property type="component" value="Unassembled WGS sequence"/>
</dbReference>
<keyword evidence="17" id="KW-1185">Reference proteome</keyword>
<evidence type="ECO:0000256" key="9">
    <source>
        <dbReference type="ARBA" id="ARBA00023239"/>
    </source>
</evidence>
<dbReference type="GO" id="GO:0008840">
    <property type="term" value="F:4-hydroxy-tetrahydrodipicolinate synthase activity"/>
    <property type="evidence" value="ECO:0007669"/>
    <property type="project" value="UniProtKB-UniRule"/>
</dbReference>
<evidence type="ECO:0000256" key="7">
    <source>
        <dbReference type="ARBA" id="ARBA00022915"/>
    </source>
</evidence>
<dbReference type="PANTHER" id="PTHR12128">
    <property type="entry name" value="DIHYDRODIPICOLINATE SYNTHASE"/>
    <property type="match status" value="1"/>
</dbReference>
<comment type="catalytic activity">
    <reaction evidence="11 12">
        <text>L-aspartate 4-semialdehyde + pyruvate = (2S,4S)-4-hydroxy-2,3,4,5-tetrahydrodipicolinate + H2O + H(+)</text>
        <dbReference type="Rhea" id="RHEA:34171"/>
        <dbReference type="ChEBI" id="CHEBI:15361"/>
        <dbReference type="ChEBI" id="CHEBI:15377"/>
        <dbReference type="ChEBI" id="CHEBI:15378"/>
        <dbReference type="ChEBI" id="CHEBI:67139"/>
        <dbReference type="ChEBI" id="CHEBI:537519"/>
        <dbReference type="EC" id="4.3.3.7"/>
    </reaction>
</comment>
<evidence type="ECO:0000256" key="1">
    <source>
        <dbReference type="ARBA" id="ARBA00003294"/>
    </source>
</evidence>
<dbReference type="Gene3D" id="3.20.20.70">
    <property type="entry name" value="Aldolase class I"/>
    <property type="match status" value="1"/>
</dbReference>
<proteinExistence type="inferred from homology"/>
<dbReference type="PROSITE" id="PS00666">
    <property type="entry name" value="DHDPS_2"/>
    <property type="match status" value="1"/>
</dbReference>
<evidence type="ECO:0000256" key="14">
    <source>
        <dbReference type="PIRSR" id="PIRSR001365-1"/>
    </source>
</evidence>
<organism evidence="16 17">
    <name type="scientific">Corallococcus carmarthensis</name>
    <dbReference type="NCBI Taxonomy" id="2316728"/>
    <lineage>
        <taxon>Bacteria</taxon>
        <taxon>Pseudomonadati</taxon>
        <taxon>Myxococcota</taxon>
        <taxon>Myxococcia</taxon>
        <taxon>Myxococcales</taxon>
        <taxon>Cystobacterineae</taxon>
        <taxon>Myxococcaceae</taxon>
        <taxon>Corallococcus</taxon>
    </lineage>
</organism>
<dbReference type="GO" id="GO:0009089">
    <property type="term" value="P:lysine biosynthetic process via diaminopimelate"/>
    <property type="evidence" value="ECO:0007669"/>
    <property type="project" value="UniProtKB-UniRule"/>
</dbReference>
<dbReference type="HAMAP" id="MF_00418">
    <property type="entry name" value="DapA"/>
    <property type="match status" value="1"/>
</dbReference>
<dbReference type="EMBL" id="RAWE01000311">
    <property type="protein sequence ID" value="RKG94723.1"/>
    <property type="molecule type" value="Genomic_DNA"/>
</dbReference>
<evidence type="ECO:0000256" key="5">
    <source>
        <dbReference type="ARBA" id="ARBA00022490"/>
    </source>
</evidence>
<dbReference type="EC" id="4.3.3.7" evidence="4 12"/>
<feature type="binding site" evidence="12 15">
    <location>
        <position position="46"/>
    </location>
    <ligand>
        <name>pyruvate</name>
        <dbReference type="ChEBI" id="CHEBI:15361"/>
    </ligand>
</feature>
<dbReference type="SUPFAM" id="SSF51569">
    <property type="entry name" value="Aldolase"/>
    <property type="match status" value="1"/>
</dbReference>
<dbReference type="GO" id="GO:0019877">
    <property type="term" value="P:diaminopimelate biosynthetic process"/>
    <property type="evidence" value="ECO:0007669"/>
    <property type="project" value="UniProtKB-UniRule"/>
</dbReference>
<protein>
    <recommendedName>
        <fullName evidence="4 12">4-hydroxy-tetrahydrodipicolinate synthase</fullName>
        <shortName evidence="12">HTPA synthase</shortName>
        <ecNumber evidence="4 12">4.3.3.7</ecNumber>
    </recommendedName>
</protein>
<dbReference type="OrthoDB" id="9782828at2"/>